<dbReference type="OrthoDB" id="5519633at2"/>
<evidence type="ECO:0000313" key="4">
    <source>
        <dbReference type="Proteomes" id="UP000183760"/>
    </source>
</evidence>
<name>A0A511SWL0_MYXFU</name>
<comment type="caution">
    <text evidence="2">The sequence shown here is derived from an EMBL/GenBank/DDBJ whole genome shotgun (WGS) entry which is preliminary data.</text>
</comment>
<dbReference type="RefSeq" id="WP_143097016.1">
    <property type="nucleotide sequence ID" value="NZ_BJXR01000014.1"/>
</dbReference>
<reference evidence="2 5" key="2">
    <citation type="submission" date="2019-07" db="EMBL/GenBank/DDBJ databases">
        <title>Whole genome shotgun sequence of Myxococcus fulvus NBRC 100333.</title>
        <authorList>
            <person name="Hosoyama A."/>
            <person name="Uohara A."/>
            <person name="Ohji S."/>
            <person name="Ichikawa N."/>
        </authorList>
    </citation>
    <scope>NUCLEOTIDE SEQUENCE [LARGE SCALE GENOMIC DNA]</scope>
    <source>
        <strain evidence="2 5">NBRC 100333</strain>
    </source>
</reference>
<dbReference type="Proteomes" id="UP000321514">
    <property type="component" value="Unassembled WGS sequence"/>
</dbReference>
<dbReference type="Proteomes" id="UP000183760">
    <property type="component" value="Unassembled WGS sequence"/>
</dbReference>
<dbReference type="STRING" id="1334629.MFUL124B02_34210"/>
<feature type="compositionally biased region" description="Basic and acidic residues" evidence="1">
    <location>
        <begin position="50"/>
        <end position="93"/>
    </location>
</feature>
<dbReference type="EMBL" id="FOIB01000002">
    <property type="protein sequence ID" value="SET52899.1"/>
    <property type="molecule type" value="Genomic_DNA"/>
</dbReference>
<keyword evidence="4" id="KW-1185">Reference proteome</keyword>
<dbReference type="EMBL" id="BJXR01000014">
    <property type="protein sequence ID" value="GEN06299.1"/>
    <property type="molecule type" value="Genomic_DNA"/>
</dbReference>
<evidence type="ECO:0000313" key="5">
    <source>
        <dbReference type="Proteomes" id="UP000321514"/>
    </source>
</evidence>
<gene>
    <name evidence="2" type="ORF">MFU01_13360</name>
    <name evidence="3" type="ORF">SAMN05443572_102590</name>
</gene>
<dbReference type="AlphaFoldDB" id="A0A511SWL0"/>
<reference evidence="3 4" key="1">
    <citation type="submission" date="2016-10" db="EMBL/GenBank/DDBJ databases">
        <authorList>
            <person name="Varghese N."/>
            <person name="Submissions S."/>
        </authorList>
    </citation>
    <scope>NUCLEOTIDE SEQUENCE [LARGE SCALE GENOMIC DNA]</scope>
    <source>
        <strain evidence="3 4">DSM 16525</strain>
    </source>
</reference>
<organism evidence="2 5">
    <name type="scientific">Myxococcus fulvus</name>
    <dbReference type="NCBI Taxonomy" id="33"/>
    <lineage>
        <taxon>Bacteria</taxon>
        <taxon>Pseudomonadati</taxon>
        <taxon>Myxococcota</taxon>
        <taxon>Myxococcia</taxon>
        <taxon>Myxococcales</taxon>
        <taxon>Cystobacterineae</taxon>
        <taxon>Myxococcaceae</taxon>
        <taxon>Myxococcus</taxon>
    </lineage>
</organism>
<proteinExistence type="predicted"/>
<evidence type="ECO:0000313" key="3">
    <source>
        <dbReference type="EMBL" id="SET52899.1"/>
    </source>
</evidence>
<sequence length="99" mass="11042">MAGTPRGPNDARPTRGDFPPRNRGEVEDAMDEGARAVSRWLADGGAEDVDPTRDTAWEARVERGEEWTNEQVPEREARGDEEPDSEVSRRGLEDPPPEE</sequence>
<accession>A0A511SWL0</accession>
<feature type="compositionally biased region" description="Basic and acidic residues" evidence="1">
    <location>
        <begin position="12"/>
        <end position="26"/>
    </location>
</feature>
<protein>
    <submittedName>
        <fullName evidence="2">Uncharacterized protein</fullName>
    </submittedName>
</protein>
<feature type="region of interest" description="Disordered" evidence="1">
    <location>
        <begin position="1"/>
        <end position="99"/>
    </location>
</feature>
<evidence type="ECO:0000313" key="2">
    <source>
        <dbReference type="EMBL" id="GEN06299.1"/>
    </source>
</evidence>
<evidence type="ECO:0000256" key="1">
    <source>
        <dbReference type="SAM" id="MobiDB-lite"/>
    </source>
</evidence>